<evidence type="ECO:0000313" key="2">
    <source>
        <dbReference type="EMBL" id="CAE4594404.1"/>
    </source>
</evidence>
<dbReference type="InterPro" id="IPR019341">
    <property type="entry name" value="Alpha/Gamma-adaptin-bd_p34"/>
</dbReference>
<sequence>MSCSSILRIGPSIIENDSNASTAILRDALVEHFDGSKTNNTSSAITITNRYFSAEILLVNQFSSTQGGEVKEDGIVLVFNDVPISSSSSSSFHQNTFDSLSMAHEQAEKEDQCGDLLRLCVGVSIGKKQQSGTTKAEEEEYSRRVLWCLDRGYEYVEADLSDEGKRRGHNDRDKDGFARVVEAIAGTVWSSAVMGKSKSSQLKGSYEKAERALCSNSSVPSKETSTYSPPTPAVEVSSESKTTTVEGRPAIDSDERADAVSEELISKGGEEEEDQEEKNHEPTISAQEALSEVQAKHNANTTQEEEKHHQMEKDEELFDDLENAMKEASRIREASKNGMMSDDTRRQLAGDAAMRIMNLMSHLDFMDDEDEHGSSSDDE</sequence>
<protein>
    <submittedName>
        <fullName evidence="2">Uncharacterized protein</fullName>
    </submittedName>
</protein>
<evidence type="ECO:0000256" key="1">
    <source>
        <dbReference type="SAM" id="MobiDB-lite"/>
    </source>
</evidence>
<dbReference type="EMBL" id="HBNS01010150">
    <property type="protein sequence ID" value="CAE4594404.1"/>
    <property type="molecule type" value="Transcribed_RNA"/>
</dbReference>
<dbReference type="AlphaFoldDB" id="A0A7S4UML4"/>
<feature type="compositionally biased region" description="Basic and acidic residues" evidence="1">
    <location>
        <begin position="249"/>
        <end position="269"/>
    </location>
</feature>
<dbReference type="PANTHER" id="PTHR14659">
    <property type="entry name" value="ALPHA- AND GAMMA-ADAPTIN-BINDING PROTEIN P34"/>
    <property type="match status" value="1"/>
</dbReference>
<gene>
    <name evidence="2" type="ORF">DBRI00130_LOCUS8194</name>
</gene>
<organism evidence="2">
    <name type="scientific">Ditylum brightwellii</name>
    <dbReference type="NCBI Taxonomy" id="49249"/>
    <lineage>
        <taxon>Eukaryota</taxon>
        <taxon>Sar</taxon>
        <taxon>Stramenopiles</taxon>
        <taxon>Ochrophyta</taxon>
        <taxon>Bacillariophyta</taxon>
        <taxon>Mediophyceae</taxon>
        <taxon>Lithodesmiophycidae</taxon>
        <taxon>Lithodesmiales</taxon>
        <taxon>Lithodesmiaceae</taxon>
        <taxon>Ditylum</taxon>
    </lineage>
</organism>
<feature type="region of interest" description="Disordered" evidence="1">
    <location>
        <begin position="212"/>
        <end position="318"/>
    </location>
</feature>
<dbReference type="PANTHER" id="PTHR14659:SF1">
    <property type="entry name" value="ALPHA- AND GAMMA-ADAPTIN-BINDING PROTEIN P34"/>
    <property type="match status" value="1"/>
</dbReference>
<dbReference type="Gene3D" id="3.40.50.11960">
    <property type="match status" value="1"/>
</dbReference>
<feature type="compositionally biased region" description="Polar residues" evidence="1">
    <location>
        <begin position="214"/>
        <end position="228"/>
    </location>
</feature>
<proteinExistence type="predicted"/>
<name>A0A7S4UML4_9STRA</name>
<reference evidence="2" key="1">
    <citation type="submission" date="2021-01" db="EMBL/GenBank/DDBJ databases">
        <authorList>
            <person name="Corre E."/>
            <person name="Pelletier E."/>
            <person name="Niang G."/>
            <person name="Scheremetjew M."/>
            <person name="Finn R."/>
            <person name="Kale V."/>
            <person name="Holt S."/>
            <person name="Cochrane G."/>
            <person name="Meng A."/>
            <person name="Brown T."/>
            <person name="Cohen L."/>
        </authorList>
    </citation>
    <scope>NUCLEOTIDE SEQUENCE</scope>
    <source>
        <strain evidence="2">GSO104</strain>
    </source>
</reference>
<accession>A0A7S4UML4</accession>